<dbReference type="EMBL" id="JABBWE010000012">
    <property type="protein sequence ID" value="KAG1798999.1"/>
    <property type="molecule type" value="Genomic_DNA"/>
</dbReference>
<keyword evidence="3" id="KW-1185">Reference proteome</keyword>
<name>A0A9P7J284_9AGAM</name>
<organism evidence="2 3">
    <name type="scientific">Suillus plorans</name>
    <dbReference type="NCBI Taxonomy" id="116603"/>
    <lineage>
        <taxon>Eukaryota</taxon>
        <taxon>Fungi</taxon>
        <taxon>Dikarya</taxon>
        <taxon>Basidiomycota</taxon>
        <taxon>Agaricomycotina</taxon>
        <taxon>Agaricomycetes</taxon>
        <taxon>Agaricomycetidae</taxon>
        <taxon>Boletales</taxon>
        <taxon>Suillineae</taxon>
        <taxon>Suillaceae</taxon>
        <taxon>Suillus</taxon>
    </lineage>
</organism>
<gene>
    <name evidence="2" type="ORF">HD556DRAFT_1305840</name>
</gene>
<reference evidence="2" key="1">
    <citation type="journal article" date="2020" name="New Phytol.">
        <title>Comparative genomics reveals dynamic genome evolution in host specialist ectomycorrhizal fungi.</title>
        <authorList>
            <person name="Lofgren L.A."/>
            <person name="Nguyen N.H."/>
            <person name="Vilgalys R."/>
            <person name="Ruytinx J."/>
            <person name="Liao H.L."/>
            <person name="Branco S."/>
            <person name="Kuo A."/>
            <person name="LaButti K."/>
            <person name="Lipzen A."/>
            <person name="Andreopoulos W."/>
            <person name="Pangilinan J."/>
            <person name="Riley R."/>
            <person name="Hundley H."/>
            <person name="Na H."/>
            <person name="Barry K."/>
            <person name="Grigoriev I.V."/>
            <person name="Stajich J.E."/>
            <person name="Kennedy P.G."/>
        </authorList>
    </citation>
    <scope>NUCLEOTIDE SEQUENCE</scope>
    <source>
        <strain evidence="2">S12</strain>
    </source>
</reference>
<evidence type="ECO:0000256" key="1">
    <source>
        <dbReference type="SAM" id="MobiDB-lite"/>
    </source>
</evidence>
<evidence type="ECO:0000313" key="3">
    <source>
        <dbReference type="Proteomes" id="UP000719766"/>
    </source>
</evidence>
<dbReference type="Proteomes" id="UP000719766">
    <property type="component" value="Unassembled WGS sequence"/>
</dbReference>
<feature type="compositionally biased region" description="Polar residues" evidence="1">
    <location>
        <begin position="345"/>
        <end position="357"/>
    </location>
</feature>
<accession>A0A9P7J284</accession>
<feature type="region of interest" description="Disordered" evidence="1">
    <location>
        <begin position="1"/>
        <end position="37"/>
    </location>
</feature>
<feature type="region of interest" description="Disordered" evidence="1">
    <location>
        <begin position="297"/>
        <end position="357"/>
    </location>
</feature>
<feature type="compositionally biased region" description="Polar residues" evidence="1">
    <location>
        <begin position="10"/>
        <end position="22"/>
    </location>
</feature>
<protein>
    <submittedName>
        <fullName evidence="2">Uncharacterized protein</fullName>
    </submittedName>
</protein>
<proteinExistence type="predicted"/>
<comment type="caution">
    <text evidence="2">The sequence shown here is derived from an EMBL/GenBank/DDBJ whole genome shotgun (WGS) entry which is preliminary data.</text>
</comment>
<dbReference type="AlphaFoldDB" id="A0A9P7J284"/>
<dbReference type="RefSeq" id="XP_041163540.1">
    <property type="nucleotide sequence ID" value="XM_041299838.1"/>
</dbReference>
<dbReference type="OrthoDB" id="2687592at2759"/>
<evidence type="ECO:0000313" key="2">
    <source>
        <dbReference type="EMBL" id="KAG1798999.1"/>
    </source>
</evidence>
<feature type="region of interest" description="Disordered" evidence="1">
    <location>
        <begin position="497"/>
        <end position="519"/>
    </location>
</feature>
<dbReference type="GeneID" id="64593602"/>
<sequence>MATGKLRSMSFGSKTPVSRNPSPTMPGGPPTKRTTRSSNITLTAPEIEAQPSTVTDAASAHSYLKKKSLCHATEPYTLNHIISVLLQITQISGSTPLPVITAIRSVVFLHKQHVVDEITDAAARQITTTVAQQVTDTITAKLVDHVIAAIAPQVARILSASESLENSIQKTKQHKTLPDYPDTEVEKTKQLTELTPQIIDHIMTAINPQIEQLTSTSDSLSTSLENTSKIHQILGECMDLDRDINAAADRITNATDTVHSAIEDCHSSINRLSPSLETTQDQIHLLSLKLLDLQDAHSPPTPQLEAPKPAPFSSITTAWPSGPTRLHTSRGSPPNVQAFAPQPHPSQSPRNSNTQHQVPPIDEALARSAIRARQILLDPIIGNPVFPPEINHNEALDKIHTAIKAALAPNGRNDNVKALLQLRNGGIIVELDNEETALRLRDNATRKKFLHALDYSVTFKDRTYTLVAQYVPTNLLIERPGLLRLVEGKNHLDDNSLASMRWIKPPHKRPPGQIRDQQG</sequence>